<dbReference type="AlphaFoldDB" id="A0A1M6REP2"/>
<organism evidence="2 3">
    <name type="scientific">Megasphaera elsdenii</name>
    <dbReference type="NCBI Taxonomy" id="907"/>
    <lineage>
        <taxon>Bacteria</taxon>
        <taxon>Bacillati</taxon>
        <taxon>Bacillota</taxon>
        <taxon>Negativicutes</taxon>
        <taxon>Veillonellales</taxon>
        <taxon>Veillonellaceae</taxon>
        <taxon>Megasphaera</taxon>
    </lineage>
</organism>
<gene>
    <name evidence="2" type="ORF">C6Y28_07170</name>
</gene>
<reference evidence="2 3" key="1">
    <citation type="journal article" date="2018" name="Genome Announc.">
        <title>Complete genomes of two Megasphaera elsdenii strains, NCIMB 702410 and ATCC 25940.</title>
        <authorList>
            <person name="Hatmaker E.A."/>
            <person name="O'Dell K."/>
            <person name="Riley L.A."/>
            <person name="Klingeman D.M."/>
            <person name="Guss A.M."/>
        </authorList>
    </citation>
    <scope>NUCLEOTIDE SEQUENCE [LARGE SCALE GENOMIC DNA]</scope>
    <source>
        <strain evidence="2 3">NCIMB702410</strain>
    </source>
</reference>
<dbReference type="InterPro" id="IPR001509">
    <property type="entry name" value="Epimerase_deHydtase"/>
</dbReference>
<dbReference type="PANTHER" id="PTHR43000">
    <property type="entry name" value="DTDP-D-GLUCOSE 4,6-DEHYDRATASE-RELATED"/>
    <property type="match status" value="1"/>
</dbReference>
<name>A0A1M6REP2_MEGEL</name>
<dbReference type="Pfam" id="PF01370">
    <property type="entry name" value="Epimerase"/>
    <property type="match status" value="1"/>
</dbReference>
<dbReference type="SUPFAM" id="SSF51735">
    <property type="entry name" value="NAD(P)-binding Rossmann-fold domains"/>
    <property type="match status" value="1"/>
</dbReference>
<accession>A0A1M6REP2</accession>
<evidence type="ECO:0000313" key="3">
    <source>
        <dbReference type="Proteomes" id="UP000238358"/>
    </source>
</evidence>
<dbReference type="Proteomes" id="UP000238358">
    <property type="component" value="Chromosome"/>
</dbReference>
<sequence>MHILVTGGAGFIGSHLVDALLEAGHDVTVFDNLSTGCRDQVPEQARFVQGDIRDEAALKVLFGEGHFDVVFHEAAQTQVSYSLAHPREDAELNVLGLINVLEQCRRQGVQKFIYSSSAAVYGDNPKVPLDESEPLAPASFYGLTKVTAEKYIQLYGDLFGLPYAILRYANVYGERQGNGGEGGVVGLFARALARGEDLTIFGDGEQSRDFVYVKDVARANVAAIDGEVPSGIYNISTQIETTINALKEILLYFSHAGVAVSYGEARKGDIFRSSLANGKAREHLRWRPKMKLMPGLMATYQYFIEKEEQA</sequence>
<dbReference type="OrthoDB" id="9801785at2"/>
<evidence type="ECO:0000256" key="1">
    <source>
        <dbReference type="ARBA" id="ARBA00007637"/>
    </source>
</evidence>
<dbReference type="Gene3D" id="3.40.50.720">
    <property type="entry name" value="NAD(P)-binding Rossmann-like Domain"/>
    <property type="match status" value="1"/>
</dbReference>
<evidence type="ECO:0000313" key="2">
    <source>
        <dbReference type="EMBL" id="AVO27393.1"/>
    </source>
</evidence>
<dbReference type="InterPro" id="IPR036291">
    <property type="entry name" value="NAD(P)-bd_dom_sf"/>
</dbReference>
<comment type="similarity">
    <text evidence="1">Belongs to the NAD(P)-dependent epimerase/dehydratase family.</text>
</comment>
<proteinExistence type="inferred from homology"/>
<dbReference type="EMBL" id="CP027569">
    <property type="protein sequence ID" value="AVO27393.1"/>
    <property type="molecule type" value="Genomic_DNA"/>
</dbReference>
<dbReference type="Gene3D" id="3.90.25.10">
    <property type="entry name" value="UDP-galactose 4-epimerase, domain 1"/>
    <property type="match status" value="1"/>
</dbReference>
<dbReference type="RefSeq" id="WP_027894918.1">
    <property type="nucleotide sequence ID" value="NZ_AP031433.1"/>
</dbReference>
<protein>
    <submittedName>
        <fullName evidence="2">UDP-glucose 4-epimerase</fullName>
    </submittedName>
</protein>